<dbReference type="InterPro" id="IPR052162">
    <property type="entry name" value="Sensor_kinase/Photoreceptor"/>
</dbReference>
<dbReference type="SUPFAM" id="SSF55874">
    <property type="entry name" value="ATPase domain of HSP90 chaperone/DNA topoisomerase II/histidine kinase"/>
    <property type="match status" value="1"/>
</dbReference>
<dbReference type="InterPro" id="IPR036890">
    <property type="entry name" value="HATPase_C_sf"/>
</dbReference>
<gene>
    <name evidence="9" type="ORF">ESY86_00770</name>
</gene>
<dbReference type="SUPFAM" id="SSF55785">
    <property type="entry name" value="PYP-like sensor domain (PAS domain)"/>
    <property type="match status" value="1"/>
</dbReference>
<dbReference type="PROSITE" id="PS50109">
    <property type="entry name" value="HIS_KIN"/>
    <property type="match status" value="1"/>
</dbReference>
<evidence type="ECO:0000256" key="2">
    <source>
        <dbReference type="ARBA" id="ARBA00012438"/>
    </source>
</evidence>
<name>A0A5C6ZNF8_9FLAO</name>
<dbReference type="InterPro" id="IPR001610">
    <property type="entry name" value="PAC"/>
</dbReference>
<evidence type="ECO:0000256" key="1">
    <source>
        <dbReference type="ARBA" id="ARBA00000085"/>
    </source>
</evidence>
<keyword evidence="5" id="KW-0418">Kinase</keyword>
<dbReference type="RefSeq" id="WP_147084617.1">
    <property type="nucleotide sequence ID" value="NZ_VORM01000003.1"/>
</dbReference>
<evidence type="ECO:0000313" key="10">
    <source>
        <dbReference type="Proteomes" id="UP000321578"/>
    </source>
</evidence>
<accession>A0A5C6ZNF8</accession>
<evidence type="ECO:0000259" key="7">
    <source>
        <dbReference type="PROSITE" id="PS50112"/>
    </source>
</evidence>
<dbReference type="InterPro" id="IPR000014">
    <property type="entry name" value="PAS"/>
</dbReference>
<dbReference type="EMBL" id="VORO01000001">
    <property type="protein sequence ID" value="TXD91155.1"/>
    <property type="molecule type" value="Genomic_DNA"/>
</dbReference>
<reference evidence="9 10" key="1">
    <citation type="submission" date="2019-08" db="EMBL/GenBank/DDBJ databases">
        <title>Genomes of Subsaximicrobium wynnwilliamsii strains.</title>
        <authorList>
            <person name="Bowman J.P."/>
        </authorList>
    </citation>
    <scope>NUCLEOTIDE SEQUENCE [LARGE SCALE GENOMIC DNA]</scope>
    <source>
        <strain evidence="9 10">2-80-2</strain>
    </source>
</reference>
<keyword evidence="3" id="KW-0597">Phosphoprotein</keyword>
<evidence type="ECO:0000256" key="5">
    <source>
        <dbReference type="ARBA" id="ARBA00022777"/>
    </source>
</evidence>
<dbReference type="EC" id="2.7.13.3" evidence="2"/>
<dbReference type="InterPro" id="IPR003594">
    <property type="entry name" value="HATPase_dom"/>
</dbReference>
<dbReference type="AlphaFoldDB" id="A0A5C6ZNF8"/>
<dbReference type="NCBIfam" id="TIGR00229">
    <property type="entry name" value="sensory_box"/>
    <property type="match status" value="1"/>
</dbReference>
<dbReference type="Gene3D" id="3.30.565.10">
    <property type="entry name" value="Histidine kinase-like ATPase, C-terminal domain"/>
    <property type="match status" value="1"/>
</dbReference>
<dbReference type="PROSITE" id="PS50112">
    <property type="entry name" value="PAS"/>
    <property type="match status" value="1"/>
</dbReference>
<comment type="catalytic activity">
    <reaction evidence="1">
        <text>ATP + protein L-histidine = ADP + protein N-phospho-L-histidine.</text>
        <dbReference type="EC" id="2.7.13.3"/>
    </reaction>
</comment>
<organism evidence="9 10">
    <name type="scientific">Subsaximicrobium wynnwilliamsii</name>
    <dbReference type="NCBI Taxonomy" id="291179"/>
    <lineage>
        <taxon>Bacteria</taxon>
        <taxon>Pseudomonadati</taxon>
        <taxon>Bacteroidota</taxon>
        <taxon>Flavobacteriia</taxon>
        <taxon>Flavobacteriales</taxon>
        <taxon>Flavobacteriaceae</taxon>
        <taxon>Subsaximicrobium</taxon>
    </lineage>
</organism>
<comment type="caution">
    <text evidence="9">The sequence shown here is derived from an EMBL/GenBank/DDBJ whole genome shotgun (WGS) entry which is preliminary data.</text>
</comment>
<dbReference type="Gene3D" id="3.30.450.20">
    <property type="entry name" value="PAS domain"/>
    <property type="match status" value="1"/>
</dbReference>
<dbReference type="Pfam" id="PF02518">
    <property type="entry name" value="HATPase_c"/>
    <property type="match status" value="1"/>
</dbReference>
<feature type="domain" description="PAC" evidence="8">
    <location>
        <begin position="95"/>
        <end position="148"/>
    </location>
</feature>
<dbReference type="GO" id="GO:0004673">
    <property type="term" value="F:protein histidine kinase activity"/>
    <property type="evidence" value="ECO:0007669"/>
    <property type="project" value="UniProtKB-EC"/>
</dbReference>
<sequence length="381" mass="43378">MNQAEIEESDKEYSDLLHNKLIYKYALENSSIGVWDFDISKNHIHHSKESKSIYGYSISEFDYSQSDWRLRIHPDDLEELSKLVDAHLKGETTEYSSEHRIRCKDGSYKWILDRGKIIAFDINGNPTRFIGTTLDITKKKAEEEESVQNLMIISNQNKKLNNFAHIVTHNLKEYAGNFESLLTFYDEAQTNAEKSDLVEHLKTVSKSLSNTIKNLNEIVQRQSKTNIDCELLNVNAYIDKISKLLDLEIASKNATINNNVSDQLFLYSNPAYLESIIFNLASNALKYAHPDRAPIIDIDSKISQSEVLITIKDNGLGIDLEKHGESLFGLYQTFHGNENSEGIGLYITKNQIETLGGMIDVESQVGIGTTFKISIKEKKQR</sequence>
<dbReference type="InterPro" id="IPR000700">
    <property type="entry name" value="PAS-assoc_C"/>
</dbReference>
<evidence type="ECO:0000313" key="9">
    <source>
        <dbReference type="EMBL" id="TXD91155.1"/>
    </source>
</evidence>
<evidence type="ECO:0000259" key="6">
    <source>
        <dbReference type="PROSITE" id="PS50109"/>
    </source>
</evidence>
<dbReference type="InterPro" id="IPR005467">
    <property type="entry name" value="His_kinase_dom"/>
</dbReference>
<dbReference type="PANTHER" id="PTHR43304">
    <property type="entry name" value="PHYTOCHROME-LIKE PROTEIN CPH1"/>
    <property type="match status" value="1"/>
</dbReference>
<dbReference type="Proteomes" id="UP000321578">
    <property type="component" value="Unassembled WGS sequence"/>
</dbReference>
<dbReference type="Pfam" id="PF08447">
    <property type="entry name" value="PAS_3"/>
    <property type="match status" value="1"/>
</dbReference>
<evidence type="ECO:0000256" key="4">
    <source>
        <dbReference type="ARBA" id="ARBA00022679"/>
    </source>
</evidence>
<keyword evidence="4" id="KW-0808">Transferase</keyword>
<dbReference type="CDD" id="cd00130">
    <property type="entry name" value="PAS"/>
    <property type="match status" value="1"/>
</dbReference>
<feature type="domain" description="Histidine kinase" evidence="6">
    <location>
        <begin position="162"/>
        <end position="379"/>
    </location>
</feature>
<dbReference type="InterPro" id="IPR035965">
    <property type="entry name" value="PAS-like_dom_sf"/>
</dbReference>
<proteinExistence type="predicted"/>
<evidence type="ECO:0000256" key="3">
    <source>
        <dbReference type="ARBA" id="ARBA00022553"/>
    </source>
</evidence>
<dbReference type="SMART" id="SM00086">
    <property type="entry name" value="PAC"/>
    <property type="match status" value="1"/>
</dbReference>
<dbReference type="PANTHER" id="PTHR43304:SF1">
    <property type="entry name" value="PAC DOMAIN-CONTAINING PROTEIN"/>
    <property type="match status" value="1"/>
</dbReference>
<dbReference type="OrthoDB" id="5522855at2"/>
<dbReference type="PROSITE" id="PS50113">
    <property type="entry name" value="PAC"/>
    <property type="match status" value="1"/>
</dbReference>
<dbReference type="InterPro" id="IPR004358">
    <property type="entry name" value="Sig_transdc_His_kin-like_C"/>
</dbReference>
<feature type="domain" description="PAS" evidence="7">
    <location>
        <begin position="19"/>
        <end position="91"/>
    </location>
</feature>
<dbReference type="SMART" id="SM00387">
    <property type="entry name" value="HATPase_c"/>
    <property type="match status" value="1"/>
</dbReference>
<protein>
    <recommendedName>
        <fullName evidence="2">histidine kinase</fullName>
        <ecNumber evidence="2">2.7.13.3</ecNumber>
    </recommendedName>
</protein>
<dbReference type="PRINTS" id="PR00344">
    <property type="entry name" value="BCTRLSENSOR"/>
</dbReference>
<keyword evidence="10" id="KW-1185">Reference proteome</keyword>
<evidence type="ECO:0000259" key="8">
    <source>
        <dbReference type="PROSITE" id="PS50113"/>
    </source>
</evidence>
<dbReference type="InterPro" id="IPR013655">
    <property type="entry name" value="PAS_fold_3"/>
</dbReference>